<dbReference type="Pfam" id="PF00172">
    <property type="entry name" value="Zn_clus"/>
    <property type="match status" value="1"/>
</dbReference>
<evidence type="ECO:0000313" key="8">
    <source>
        <dbReference type="EMBL" id="KXX81384.1"/>
    </source>
</evidence>
<sequence>MPGHDPVPTAGQSKACYNCRRRRLRCDRSRPFCHKCSSSGEECLGYGTVLRWANAPAIRGKLVRRLTVGNPPARLTVGFRVPRDGTSVSVDASLLDPLLNSLSRRARCYTNLAQTTHAFLLVATAVCRDLVSVDQHDRNPFRTIIPLTGDFDFLEALIIATGAMHLAALHGYQDRPGMPELVDALVAKDKAIRLLRSALDNVVPANHAMVLAATVFFINLDLIDSGKGEWQAHIEAASALMSTLHSQALALGPSLMSLVDAIAADCLTYRVLGSVISGVAPGAWADHNLTDLFSTLRRAEPYSYHCCPPAILQTIMSASSLCSDGVDDTRVKLALSLLNQARSLDVTEWVYSIRGLSAQDDLDARISLASAHRAAACLYILLAVPEIAVGPLSPDVLVREVLGHLASVPIDHVLLKGTVWPTFMAGAQTDDRQQREWCINRMQAVWASNPWICPWGYIRTAIQMLQDLWGARDQTPVHQQKTNWLQEIKRMRDKCLIV</sequence>
<dbReference type="InterPro" id="IPR001138">
    <property type="entry name" value="Zn2Cys6_DnaBD"/>
</dbReference>
<dbReference type="Pfam" id="PF11951">
    <property type="entry name" value="Fungal_trans_2"/>
    <property type="match status" value="1"/>
</dbReference>
<evidence type="ECO:0000259" key="7">
    <source>
        <dbReference type="PROSITE" id="PS50048"/>
    </source>
</evidence>
<dbReference type="GO" id="GO:0005634">
    <property type="term" value="C:nucleus"/>
    <property type="evidence" value="ECO:0007669"/>
    <property type="project" value="UniProtKB-SubCell"/>
</dbReference>
<feature type="domain" description="Zn(2)-C6 fungal-type" evidence="7">
    <location>
        <begin position="15"/>
        <end position="43"/>
    </location>
</feature>
<evidence type="ECO:0000256" key="5">
    <source>
        <dbReference type="ARBA" id="ARBA00023163"/>
    </source>
</evidence>
<keyword evidence="4" id="KW-0238">DNA-binding</keyword>
<comment type="caution">
    <text evidence="8">The sequence shown here is derived from an EMBL/GenBank/DDBJ whole genome shotgun (WGS) entry which is preliminary data.</text>
</comment>
<protein>
    <submittedName>
        <fullName evidence="8">Acriflavine sensitivity control protein acr-2</fullName>
    </submittedName>
</protein>
<evidence type="ECO:0000256" key="3">
    <source>
        <dbReference type="ARBA" id="ARBA00023015"/>
    </source>
</evidence>
<dbReference type="GO" id="GO:0008270">
    <property type="term" value="F:zinc ion binding"/>
    <property type="evidence" value="ECO:0007669"/>
    <property type="project" value="InterPro"/>
</dbReference>
<dbReference type="GO" id="GO:0000981">
    <property type="term" value="F:DNA-binding transcription factor activity, RNA polymerase II-specific"/>
    <property type="evidence" value="ECO:0007669"/>
    <property type="project" value="InterPro"/>
</dbReference>
<gene>
    <name evidence="8" type="ORF">MMYC01_203100</name>
</gene>
<keyword evidence="9" id="KW-1185">Reference proteome</keyword>
<dbReference type="GO" id="GO:0000976">
    <property type="term" value="F:transcription cis-regulatory region binding"/>
    <property type="evidence" value="ECO:0007669"/>
    <property type="project" value="TreeGrafter"/>
</dbReference>
<dbReference type="GO" id="GO:0045944">
    <property type="term" value="P:positive regulation of transcription by RNA polymerase II"/>
    <property type="evidence" value="ECO:0007669"/>
    <property type="project" value="TreeGrafter"/>
</dbReference>
<dbReference type="PROSITE" id="PS00463">
    <property type="entry name" value="ZN2_CY6_FUNGAL_1"/>
    <property type="match status" value="1"/>
</dbReference>
<keyword evidence="2" id="KW-0862">Zinc</keyword>
<proteinExistence type="predicted"/>
<keyword evidence="5" id="KW-0804">Transcription</keyword>
<dbReference type="PROSITE" id="PS50048">
    <property type="entry name" value="ZN2_CY6_FUNGAL_2"/>
    <property type="match status" value="1"/>
</dbReference>
<dbReference type="PANTHER" id="PTHR37534:SF51">
    <property type="entry name" value="ACRIFLAVINE SENSITIVITY CONTROL PROTEIN ACR-2"/>
    <property type="match status" value="1"/>
</dbReference>
<keyword evidence="3" id="KW-0805">Transcription regulation</keyword>
<keyword evidence="6" id="KW-0539">Nucleus</keyword>
<evidence type="ECO:0000256" key="6">
    <source>
        <dbReference type="ARBA" id="ARBA00023242"/>
    </source>
</evidence>
<dbReference type="VEuPathDB" id="FungiDB:MMYC01_203100"/>
<name>A0A175WES3_9PEZI</name>
<dbReference type="Gene3D" id="4.10.240.10">
    <property type="entry name" value="Zn(2)-C6 fungal-type DNA-binding domain"/>
    <property type="match status" value="1"/>
</dbReference>
<dbReference type="InterPro" id="IPR021858">
    <property type="entry name" value="Fun_TF"/>
</dbReference>
<dbReference type="PANTHER" id="PTHR37534">
    <property type="entry name" value="TRANSCRIPTIONAL ACTIVATOR PROTEIN UGA3"/>
    <property type="match status" value="1"/>
</dbReference>
<evidence type="ECO:0000256" key="4">
    <source>
        <dbReference type="ARBA" id="ARBA00023125"/>
    </source>
</evidence>
<dbReference type="SUPFAM" id="SSF57701">
    <property type="entry name" value="Zn2/Cys6 DNA-binding domain"/>
    <property type="match status" value="1"/>
</dbReference>
<evidence type="ECO:0000256" key="2">
    <source>
        <dbReference type="ARBA" id="ARBA00022833"/>
    </source>
</evidence>
<dbReference type="SMART" id="SM00066">
    <property type="entry name" value="GAL4"/>
    <property type="match status" value="1"/>
</dbReference>
<dbReference type="AlphaFoldDB" id="A0A175WES3"/>
<dbReference type="OrthoDB" id="5380854at2759"/>
<dbReference type="Proteomes" id="UP000078237">
    <property type="component" value="Unassembled WGS sequence"/>
</dbReference>
<accession>A0A175WES3</accession>
<evidence type="ECO:0000313" key="9">
    <source>
        <dbReference type="Proteomes" id="UP000078237"/>
    </source>
</evidence>
<evidence type="ECO:0000256" key="1">
    <source>
        <dbReference type="ARBA" id="ARBA00004123"/>
    </source>
</evidence>
<dbReference type="STRING" id="100816.A0A175WES3"/>
<reference evidence="8 9" key="1">
    <citation type="journal article" date="2016" name="Genome Announc.">
        <title>Genome Sequence of Madurella mycetomatis mm55, Isolated from a Human Mycetoma Case in Sudan.</title>
        <authorList>
            <person name="Smit S."/>
            <person name="Derks M.F."/>
            <person name="Bervoets S."/>
            <person name="Fahal A."/>
            <person name="van Leeuwen W."/>
            <person name="van Belkum A."/>
            <person name="van de Sande W.W."/>
        </authorList>
    </citation>
    <scope>NUCLEOTIDE SEQUENCE [LARGE SCALE GENOMIC DNA]</scope>
    <source>
        <strain evidence="9">mm55</strain>
    </source>
</reference>
<dbReference type="EMBL" id="LCTW02000036">
    <property type="protein sequence ID" value="KXX81384.1"/>
    <property type="molecule type" value="Genomic_DNA"/>
</dbReference>
<comment type="subcellular location">
    <subcellularLocation>
        <location evidence="1">Nucleus</location>
    </subcellularLocation>
</comment>
<dbReference type="InterPro" id="IPR036864">
    <property type="entry name" value="Zn2-C6_fun-type_DNA-bd_sf"/>
</dbReference>
<organism evidence="8 9">
    <name type="scientific">Madurella mycetomatis</name>
    <dbReference type="NCBI Taxonomy" id="100816"/>
    <lineage>
        <taxon>Eukaryota</taxon>
        <taxon>Fungi</taxon>
        <taxon>Dikarya</taxon>
        <taxon>Ascomycota</taxon>
        <taxon>Pezizomycotina</taxon>
        <taxon>Sordariomycetes</taxon>
        <taxon>Sordariomycetidae</taxon>
        <taxon>Sordariales</taxon>
        <taxon>Sordariales incertae sedis</taxon>
        <taxon>Madurella</taxon>
    </lineage>
</organism>